<evidence type="ECO:0000259" key="2">
    <source>
        <dbReference type="PROSITE" id="PS50164"/>
    </source>
</evidence>
<dbReference type="InterPro" id="IPR050190">
    <property type="entry name" value="UPF0213_domain"/>
</dbReference>
<accession>A0A0G0U4Z8</accession>
<dbReference type="AlphaFoldDB" id="A0A0G0U4Z8"/>
<feature type="domain" description="GIY-YIG" evidence="2">
    <location>
        <begin position="2"/>
        <end position="78"/>
    </location>
</feature>
<organism evidence="3 4">
    <name type="scientific">Candidatus Woesebacteria bacterium GW2011_GWF1_40_24</name>
    <dbReference type="NCBI Taxonomy" id="1618601"/>
    <lineage>
        <taxon>Bacteria</taxon>
        <taxon>Candidatus Woeseibacteriota</taxon>
    </lineage>
</organism>
<dbReference type="InterPro" id="IPR000305">
    <property type="entry name" value="GIY-YIG_endonuc"/>
</dbReference>
<proteinExistence type="inferred from homology"/>
<evidence type="ECO:0000256" key="1">
    <source>
        <dbReference type="ARBA" id="ARBA00007435"/>
    </source>
</evidence>
<gene>
    <name evidence="3" type="ORF">UT93_C0035G0008</name>
</gene>
<dbReference type="EMBL" id="LBYR01000035">
    <property type="protein sequence ID" value="KKR54570.1"/>
    <property type="molecule type" value="Genomic_DNA"/>
</dbReference>
<dbReference type="Pfam" id="PF01541">
    <property type="entry name" value="GIY-YIG"/>
    <property type="match status" value="1"/>
</dbReference>
<name>A0A0G0U4Z8_9BACT</name>
<evidence type="ECO:0000313" key="4">
    <source>
        <dbReference type="Proteomes" id="UP000034627"/>
    </source>
</evidence>
<dbReference type="Gene3D" id="3.40.1440.10">
    <property type="entry name" value="GIY-YIG endonuclease"/>
    <property type="match status" value="1"/>
</dbReference>
<dbReference type="PANTHER" id="PTHR34477">
    <property type="entry name" value="UPF0213 PROTEIN YHBQ"/>
    <property type="match status" value="1"/>
</dbReference>
<comment type="similarity">
    <text evidence="1">Belongs to the UPF0213 family.</text>
</comment>
<dbReference type="InterPro" id="IPR035901">
    <property type="entry name" value="GIY-YIG_endonuc_sf"/>
</dbReference>
<protein>
    <submittedName>
        <fullName evidence="3">GIY-YIG catalytic domain protein</fullName>
    </submittedName>
</protein>
<dbReference type="PROSITE" id="PS50164">
    <property type="entry name" value="GIY_YIG"/>
    <property type="match status" value="1"/>
</dbReference>
<dbReference type="SUPFAM" id="SSF82771">
    <property type="entry name" value="GIY-YIG endonuclease"/>
    <property type="match status" value="1"/>
</dbReference>
<dbReference type="PANTHER" id="PTHR34477:SF1">
    <property type="entry name" value="UPF0213 PROTEIN YHBQ"/>
    <property type="match status" value="1"/>
</dbReference>
<evidence type="ECO:0000313" key="3">
    <source>
        <dbReference type="EMBL" id="KKR54570.1"/>
    </source>
</evidence>
<dbReference type="Proteomes" id="UP000034627">
    <property type="component" value="Unassembled WGS sequence"/>
</dbReference>
<sequence length="88" mass="10398">MDEWCVYIVECSDQSLYTGISNNVEKRVWKHNNKLGAKAVKGKLPVRLVYKEIIGTRSQAEEREREIKGWRREKKLNLIKSRLLKELP</sequence>
<dbReference type="CDD" id="cd10456">
    <property type="entry name" value="GIY-YIG_UPF0213"/>
    <property type="match status" value="1"/>
</dbReference>
<reference evidence="3 4" key="1">
    <citation type="journal article" date="2015" name="Nature">
        <title>rRNA introns, odd ribosomes, and small enigmatic genomes across a large radiation of phyla.</title>
        <authorList>
            <person name="Brown C.T."/>
            <person name="Hug L.A."/>
            <person name="Thomas B.C."/>
            <person name="Sharon I."/>
            <person name="Castelle C.J."/>
            <person name="Singh A."/>
            <person name="Wilkins M.J."/>
            <person name="Williams K.H."/>
            <person name="Banfield J.F."/>
        </authorList>
    </citation>
    <scope>NUCLEOTIDE SEQUENCE [LARGE SCALE GENOMIC DNA]</scope>
</reference>
<comment type="caution">
    <text evidence="3">The sequence shown here is derived from an EMBL/GenBank/DDBJ whole genome shotgun (WGS) entry which is preliminary data.</text>
</comment>